<sequence length="220" mass="23955">MMQRAGRCALMLGMGYLLGRRKKLGVALVLGGAAAAGRLSTNSGGLLRQGVQALGGSADLGRVLDLRGPLVAAGKAAATRAVSSRIDRVSDRLADQAESLRSPRQRAGQDADDATDQDADREPEDAGYDEDSEPEDRQRRPRDPQRGRGQRDERYDETDADDEGDEDEPDEGDEDEPDEGDVEAYDEEPEPPRRRPTRSARPTPRPRPAASDAPVRRRGR</sequence>
<comment type="caution">
    <text evidence="2">The sequence shown here is derived from an EMBL/GenBank/DDBJ whole genome shotgun (WGS) entry which is preliminary data.</text>
</comment>
<gene>
    <name evidence="2" type="ORF">ACFFHU_12525</name>
</gene>
<keyword evidence="3" id="KW-1185">Reference proteome</keyword>
<feature type="compositionally biased region" description="Acidic residues" evidence="1">
    <location>
        <begin position="110"/>
        <end position="134"/>
    </location>
</feature>
<dbReference type="EMBL" id="JBHLUE010000009">
    <property type="protein sequence ID" value="MFC0564954.1"/>
    <property type="molecule type" value="Genomic_DNA"/>
</dbReference>
<name>A0ABV6NW82_9ACTN</name>
<accession>A0ABV6NW82</accession>
<evidence type="ECO:0008006" key="4">
    <source>
        <dbReference type="Google" id="ProtNLM"/>
    </source>
</evidence>
<evidence type="ECO:0000313" key="2">
    <source>
        <dbReference type="EMBL" id="MFC0564954.1"/>
    </source>
</evidence>
<protein>
    <recommendedName>
        <fullName evidence="4">DNA primase</fullName>
    </recommendedName>
</protein>
<evidence type="ECO:0000313" key="3">
    <source>
        <dbReference type="Proteomes" id="UP001589894"/>
    </source>
</evidence>
<reference evidence="2 3" key="1">
    <citation type="submission" date="2024-09" db="EMBL/GenBank/DDBJ databases">
        <authorList>
            <person name="Sun Q."/>
            <person name="Mori K."/>
        </authorList>
    </citation>
    <scope>NUCLEOTIDE SEQUENCE [LARGE SCALE GENOMIC DNA]</scope>
    <source>
        <strain evidence="2 3">TBRC 2205</strain>
    </source>
</reference>
<organism evidence="2 3">
    <name type="scientific">Plantactinospora siamensis</name>
    <dbReference type="NCBI Taxonomy" id="555372"/>
    <lineage>
        <taxon>Bacteria</taxon>
        <taxon>Bacillati</taxon>
        <taxon>Actinomycetota</taxon>
        <taxon>Actinomycetes</taxon>
        <taxon>Micromonosporales</taxon>
        <taxon>Micromonosporaceae</taxon>
        <taxon>Plantactinospora</taxon>
    </lineage>
</organism>
<dbReference type="RefSeq" id="WP_377338370.1">
    <property type="nucleotide sequence ID" value="NZ_JBHLUE010000009.1"/>
</dbReference>
<feature type="compositionally biased region" description="Basic and acidic residues" evidence="1">
    <location>
        <begin position="135"/>
        <end position="154"/>
    </location>
</feature>
<feature type="compositionally biased region" description="Acidic residues" evidence="1">
    <location>
        <begin position="155"/>
        <end position="189"/>
    </location>
</feature>
<proteinExistence type="predicted"/>
<dbReference type="Proteomes" id="UP001589894">
    <property type="component" value="Unassembled WGS sequence"/>
</dbReference>
<evidence type="ECO:0000256" key="1">
    <source>
        <dbReference type="SAM" id="MobiDB-lite"/>
    </source>
</evidence>
<feature type="region of interest" description="Disordered" evidence="1">
    <location>
        <begin position="93"/>
        <end position="220"/>
    </location>
</feature>